<evidence type="ECO:0000256" key="1">
    <source>
        <dbReference type="SAM" id="MobiDB-lite"/>
    </source>
</evidence>
<dbReference type="AlphaFoldDB" id="A0A418X386"/>
<protein>
    <submittedName>
        <fullName evidence="2">Uncharacterized protein</fullName>
    </submittedName>
</protein>
<dbReference type="Proteomes" id="UP000285190">
    <property type="component" value="Unassembled WGS sequence"/>
</dbReference>
<evidence type="ECO:0000313" key="3">
    <source>
        <dbReference type="Proteomes" id="UP000285190"/>
    </source>
</evidence>
<organism evidence="2 3">
    <name type="scientific">Noviherbaspirillum cavernae</name>
    <dbReference type="NCBI Taxonomy" id="2320862"/>
    <lineage>
        <taxon>Bacteria</taxon>
        <taxon>Pseudomonadati</taxon>
        <taxon>Pseudomonadota</taxon>
        <taxon>Betaproteobacteria</taxon>
        <taxon>Burkholderiales</taxon>
        <taxon>Oxalobacteraceae</taxon>
        <taxon>Noviherbaspirillum</taxon>
    </lineage>
</organism>
<name>A0A418X386_9BURK</name>
<feature type="compositionally biased region" description="Basic and acidic residues" evidence="1">
    <location>
        <begin position="81"/>
        <end position="94"/>
    </location>
</feature>
<dbReference type="RefSeq" id="WP_119739950.1">
    <property type="nucleotide sequence ID" value="NZ_QYUN01000002.1"/>
</dbReference>
<reference evidence="2 3" key="1">
    <citation type="submission" date="2018-09" db="EMBL/GenBank/DDBJ databases">
        <authorList>
            <person name="Zhu H."/>
        </authorList>
    </citation>
    <scope>NUCLEOTIDE SEQUENCE [LARGE SCALE GENOMIC DNA]</scope>
    <source>
        <strain evidence="2 3">K2R10-39</strain>
    </source>
</reference>
<sequence length="101" mass="11316">MSRGEQVDAHFVMSANDMTQRAASHPLAIEAGLTQLLEQYEKEKTLHGRRVVVSNDCRPEREVLPRTGPLAVKVPKVRHRPGNDRDQGQARSFEESVLITA</sequence>
<keyword evidence="3" id="KW-1185">Reference proteome</keyword>
<gene>
    <name evidence="2" type="ORF">D3870_13820</name>
</gene>
<proteinExistence type="predicted"/>
<dbReference type="OrthoDB" id="9779930at2"/>
<accession>A0A418X386</accession>
<dbReference type="EMBL" id="QYUN01000002">
    <property type="protein sequence ID" value="RJG06932.1"/>
    <property type="molecule type" value="Genomic_DNA"/>
</dbReference>
<evidence type="ECO:0000313" key="2">
    <source>
        <dbReference type="EMBL" id="RJG06932.1"/>
    </source>
</evidence>
<comment type="caution">
    <text evidence="2">The sequence shown here is derived from an EMBL/GenBank/DDBJ whole genome shotgun (WGS) entry which is preliminary data.</text>
</comment>
<feature type="region of interest" description="Disordered" evidence="1">
    <location>
        <begin position="77"/>
        <end position="101"/>
    </location>
</feature>